<evidence type="ECO:0000256" key="1">
    <source>
        <dbReference type="SAM" id="SignalP"/>
    </source>
</evidence>
<name>A0A8R1XZ18_ONCVO</name>
<dbReference type="EMBL" id="CMVM020000180">
    <property type="status" value="NOT_ANNOTATED_CDS"/>
    <property type="molecule type" value="Genomic_DNA"/>
</dbReference>
<keyword evidence="3" id="KW-1185">Reference proteome</keyword>
<organism evidence="2 3">
    <name type="scientific">Onchocerca volvulus</name>
    <dbReference type="NCBI Taxonomy" id="6282"/>
    <lineage>
        <taxon>Eukaryota</taxon>
        <taxon>Metazoa</taxon>
        <taxon>Ecdysozoa</taxon>
        <taxon>Nematoda</taxon>
        <taxon>Chromadorea</taxon>
        <taxon>Rhabditida</taxon>
        <taxon>Spirurina</taxon>
        <taxon>Spiruromorpha</taxon>
        <taxon>Filarioidea</taxon>
        <taxon>Onchocercidae</taxon>
        <taxon>Onchocerca</taxon>
    </lineage>
</organism>
<reference evidence="2" key="2">
    <citation type="submission" date="2022-06" db="UniProtKB">
        <authorList>
            <consortium name="EnsemblMetazoa"/>
        </authorList>
    </citation>
    <scope>IDENTIFICATION</scope>
</reference>
<protein>
    <submittedName>
        <fullName evidence="2">Uncharacterized protein</fullName>
    </submittedName>
</protein>
<evidence type="ECO:0000313" key="3">
    <source>
        <dbReference type="Proteomes" id="UP000024404"/>
    </source>
</evidence>
<feature type="signal peptide" evidence="1">
    <location>
        <begin position="1"/>
        <end position="21"/>
    </location>
</feature>
<evidence type="ECO:0000313" key="2">
    <source>
        <dbReference type="EnsemblMetazoa" id="OVOC6725.1"/>
    </source>
</evidence>
<accession>A0A8R1XZ18</accession>
<reference evidence="3" key="1">
    <citation type="submission" date="2013-10" db="EMBL/GenBank/DDBJ databases">
        <title>Genome sequencing of Onchocerca volvulus.</title>
        <authorList>
            <person name="Cotton J."/>
            <person name="Tsai J."/>
            <person name="Stanley E."/>
            <person name="Tracey A."/>
            <person name="Holroyd N."/>
            <person name="Lustigman S."/>
            <person name="Berriman M."/>
        </authorList>
    </citation>
    <scope>NUCLEOTIDE SEQUENCE</scope>
</reference>
<keyword evidence="1" id="KW-0732">Signal</keyword>
<dbReference type="EnsemblMetazoa" id="OVOC6725.1">
    <property type="protein sequence ID" value="OVOC6725.1"/>
    <property type="gene ID" value="WBGene00243534"/>
</dbReference>
<proteinExistence type="predicted"/>
<dbReference type="Proteomes" id="UP000024404">
    <property type="component" value="Unassembled WGS sequence"/>
</dbReference>
<feature type="chain" id="PRO_5045236993" evidence="1">
    <location>
        <begin position="22"/>
        <end position="163"/>
    </location>
</feature>
<dbReference type="AlphaFoldDB" id="A0A8R1XZ18"/>
<sequence length="163" mass="18836">MLKRIKKIFFTLAITFLSFQSKKNVGTKQCHSSLVVVTQPEEMVNKHLNDNLSDFIFDDNYFEDSWGLHSDLFATYTHQMNTFTSTTSLRITTACNISVKIPKQPTRILKAVHLEDIEGKTEEKYFLSDEFSTLNRTDYNLNGFSFSNSFFENSYIGISIIDE</sequence>